<protein>
    <submittedName>
        <fullName evidence="1">Uncharacterized protein</fullName>
    </submittedName>
</protein>
<dbReference type="EMBL" id="BSOE01000005">
    <property type="protein sequence ID" value="GLR02720.1"/>
    <property type="molecule type" value="Genomic_DNA"/>
</dbReference>
<sequence length="172" mass="19509">MRLEAAGVEDSDCGILIGALRALGNFLIINHFTYAFEDALIEVMLHYRNSNQNELYYACVDVKPNTVFLSNVISKFESHVTRNLVQQLDWPTNVSHIKKALLEDLDQVPVLKRSTYGAALAQARAYAIYDGLSRSGIFNEKHKSFWFANVQISREALINIRMNMPGKMTKIL</sequence>
<organism evidence="1 2">
    <name type="scientific">Vibrio hyugaensis</name>
    <dbReference type="NCBI Taxonomy" id="1534743"/>
    <lineage>
        <taxon>Bacteria</taxon>
        <taxon>Pseudomonadati</taxon>
        <taxon>Pseudomonadota</taxon>
        <taxon>Gammaproteobacteria</taxon>
        <taxon>Vibrionales</taxon>
        <taxon>Vibrionaceae</taxon>
        <taxon>Vibrio</taxon>
    </lineage>
</organism>
<keyword evidence="2" id="KW-1185">Reference proteome</keyword>
<name>A0ABQ5XXW5_9VIBR</name>
<comment type="caution">
    <text evidence="1">The sequence shown here is derived from an EMBL/GenBank/DDBJ whole genome shotgun (WGS) entry which is preliminary data.</text>
</comment>
<dbReference type="RefSeq" id="WP_231578721.1">
    <property type="nucleotide sequence ID" value="NZ_BBLD01000002.1"/>
</dbReference>
<gene>
    <name evidence="1" type="ORF">GCM10007906_03070</name>
</gene>
<evidence type="ECO:0000313" key="2">
    <source>
        <dbReference type="Proteomes" id="UP001156669"/>
    </source>
</evidence>
<reference evidence="2" key="1">
    <citation type="journal article" date="2019" name="Int. J. Syst. Evol. Microbiol.">
        <title>The Global Catalogue of Microorganisms (GCM) 10K type strain sequencing project: providing services to taxonomists for standard genome sequencing and annotation.</title>
        <authorList>
            <consortium name="The Broad Institute Genomics Platform"/>
            <consortium name="The Broad Institute Genome Sequencing Center for Infectious Disease"/>
            <person name="Wu L."/>
            <person name="Ma J."/>
        </authorList>
    </citation>
    <scope>NUCLEOTIDE SEQUENCE [LARGE SCALE GENOMIC DNA]</scope>
    <source>
        <strain evidence="2">NBRC 110633</strain>
    </source>
</reference>
<dbReference type="Proteomes" id="UP001156669">
    <property type="component" value="Unassembled WGS sequence"/>
</dbReference>
<proteinExistence type="predicted"/>
<evidence type="ECO:0000313" key="1">
    <source>
        <dbReference type="EMBL" id="GLR02720.1"/>
    </source>
</evidence>
<accession>A0ABQ5XXW5</accession>